<organism evidence="1 2">
    <name type="scientific">Bacillus yapensis</name>
    <dbReference type="NCBI Taxonomy" id="2492960"/>
    <lineage>
        <taxon>Bacteria</taxon>
        <taxon>Bacillati</taxon>
        <taxon>Bacillota</taxon>
        <taxon>Bacilli</taxon>
        <taxon>Bacillales</taxon>
        <taxon>Bacillaceae</taxon>
        <taxon>Bacillus</taxon>
    </lineage>
</organism>
<proteinExistence type="predicted"/>
<dbReference type="EMBL" id="RXNT01000001">
    <property type="protein sequence ID" value="RTR36290.1"/>
    <property type="molecule type" value="Genomic_DNA"/>
</dbReference>
<comment type="caution">
    <text evidence="1">The sequence shown here is derived from an EMBL/GenBank/DDBJ whole genome shotgun (WGS) entry which is preliminary data.</text>
</comment>
<accession>A0A3S0KRQ8</accession>
<keyword evidence="2" id="KW-1185">Reference proteome</keyword>
<evidence type="ECO:0000313" key="1">
    <source>
        <dbReference type="EMBL" id="RTR36290.1"/>
    </source>
</evidence>
<gene>
    <name evidence="1" type="ORF">EKG37_01660</name>
</gene>
<protein>
    <submittedName>
        <fullName evidence="1">Uncharacterized protein</fullName>
    </submittedName>
</protein>
<dbReference type="Proteomes" id="UP000271374">
    <property type="component" value="Unassembled WGS sequence"/>
</dbReference>
<dbReference type="OrthoDB" id="2390233at2"/>
<dbReference type="RefSeq" id="WP_126405498.1">
    <property type="nucleotide sequence ID" value="NZ_RXNT01000001.1"/>
</dbReference>
<evidence type="ECO:0000313" key="2">
    <source>
        <dbReference type="Proteomes" id="UP000271374"/>
    </source>
</evidence>
<name>A0A3S0KRQ8_9BACI</name>
<dbReference type="AlphaFoldDB" id="A0A3S0KRQ8"/>
<sequence length="80" mass="9312">MLQLNPLKVECTLFFEENPYTFETAEGLASRLGRKTTELAMILEHLVTVSILEKIGDGEQAIYRYLQPDTFQFQREAIWD</sequence>
<reference evidence="1 2" key="1">
    <citation type="submission" date="2018-12" db="EMBL/GenBank/DDBJ databases">
        <title>Bacillus yapensis draft genome sequence.</title>
        <authorList>
            <person name="Yu L."/>
            <person name="Xu X."/>
            <person name="Tang X."/>
        </authorList>
    </citation>
    <scope>NUCLEOTIDE SEQUENCE [LARGE SCALE GENOMIC DNA]</scope>
    <source>
        <strain evidence="1 2">XXST-01</strain>
    </source>
</reference>